<evidence type="ECO:0000313" key="3">
    <source>
        <dbReference type="Proteomes" id="UP000192223"/>
    </source>
</evidence>
<feature type="transmembrane region" description="Helical" evidence="2">
    <location>
        <begin position="302"/>
        <end position="325"/>
    </location>
</feature>
<name>A0A1W4WYB4_AGRPL</name>
<feature type="compositionally biased region" description="Basic and acidic residues" evidence="1">
    <location>
        <begin position="220"/>
        <end position="231"/>
    </location>
</feature>
<feature type="transmembrane region" description="Helical" evidence="2">
    <location>
        <begin position="427"/>
        <end position="445"/>
    </location>
</feature>
<dbReference type="PANTHER" id="PTHR11360:SF309">
    <property type="entry name" value="MONOCARBOXYLATE TRANSPORTER 7-LIKE PROTEIN"/>
    <property type="match status" value="1"/>
</dbReference>
<dbReference type="SUPFAM" id="SSF103473">
    <property type="entry name" value="MFS general substrate transporter"/>
    <property type="match status" value="1"/>
</dbReference>
<feature type="transmembrane region" description="Helical" evidence="2">
    <location>
        <begin position="337"/>
        <end position="355"/>
    </location>
</feature>
<dbReference type="Pfam" id="PF07690">
    <property type="entry name" value="MFS_1"/>
    <property type="match status" value="1"/>
</dbReference>
<evidence type="ECO:0000256" key="2">
    <source>
        <dbReference type="SAM" id="Phobius"/>
    </source>
</evidence>
<keyword evidence="2" id="KW-0472">Membrane</keyword>
<feature type="transmembrane region" description="Helical" evidence="2">
    <location>
        <begin position="27"/>
        <end position="53"/>
    </location>
</feature>
<keyword evidence="3" id="KW-1185">Reference proteome</keyword>
<dbReference type="Gene3D" id="1.20.1250.20">
    <property type="entry name" value="MFS general substrate transporter like domains"/>
    <property type="match status" value="1"/>
</dbReference>
<feature type="transmembrane region" description="Helical" evidence="2">
    <location>
        <begin position="367"/>
        <end position="384"/>
    </location>
</feature>
<feature type="transmembrane region" description="Helical" evidence="2">
    <location>
        <begin position="390"/>
        <end position="415"/>
    </location>
</feature>
<protein>
    <submittedName>
        <fullName evidence="4">Monocarboxylate transporter 7-like isoform X1</fullName>
    </submittedName>
</protein>
<keyword evidence="2" id="KW-1133">Transmembrane helix</keyword>
<sequence>MTAHVDLDNIRPKRATVYKRVPPDGGYGYVIVAALTLFILSTLVPHACFGLLYGSYLADRGDETSSVTTVASLYSCIYHFSGIISNPLLQIWPKRTIGLIGAAMIFSGNIGTIFITTANHLVITYGIIQGLGIGFLLPAAMTSFNDYFAQRKNFLMGVSQTITAGLTILYPTFMRFLLSQYGFRGAVAILAAINSHVIFTAVSLHPVKWHLKKVIEEETETKTVQDKDAKNETVPSSLNGEDGQLLRKRFSLSPPDNAERMRMARPSVISIGSFTVPVGARDSKKKGFWKSLDFSVLKDPTYYNLIIGVSLGLMAEYNFIAILPSYLSKREYTKEDIAMVLTAYFASDLVGRLLYTTCMALVRMPNRILFLGASIMCVLVRVAFSFSSNYWWVVGIIGSLGALRGFIHTPIVLCIADEYSDKFTSAFTLYMVICGIVAFIVGQVLNVAKYVTQSDEVVIHILTALYVVIVVCWSIELIYKRVKGIKPRSKTTNLGSSH</sequence>
<feature type="transmembrane region" description="Helical" evidence="2">
    <location>
        <begin position="154"/>
        <end position="173"/>
    </location>
</feature>
<dbReference type="OrthoDB" id="6499973at2759"/>
<evidence type="ECO:0000256" key="1">
    <source>
        <dbReference type="SAM" id="MobiDB-lite"/>
    </source>
</evidence>
<proteinExistence type="predicted"/>
<dbReference type="InterPro" id="IPR050327">
    <property type="entry name" value="Proton-linked_MCT"/>
</dbReference>
<feature type="transmembrane region" description="Helical" evidence="2">
    <location>
        <begin position="185"/>
        <end position="204"/>
    </location>
</feature>
<feature type="transmembrane region" description="Helical" evidence="2">
    <location>
        <begin position="96"/>
        <end position="116"/>
    </location>
</feature>
<dbReference type="InterPro" id="IPR011701">
    <property type="entry name" value="MFS"/>
</dbReference>
<feature type="transmembrane region" description="Helical" evidence="2">
    <location>
        <begin position="65"/>
        <end position="84"/>
    </location>
</feature>
<evidence type="ECO:0000313" key="4">
    <source>
        <dbReference type="RefSeq" id="XP_018325507.1"/>
    </source>
</evidence>
<dbReference type="RefSeq" id="XP_018325507.1">
    <property type="nucleotide sequence ID" value="XM_018470005.2"/>
</dbReference>
<dbReference type="Proteomes" id="UP000192223">
    <property type="component" value="Unplaced"/>
</dbReference>
<feature type="region of interest" description="Disordered" evidence="1">
    <location>
        <begin position="220"/>
        <end position="241"/>
    </location>
</feature>
<dbReference type="GO" id="GO:0008028">
    <property type="term" value="F:monocarboxylic acid transmembrane transporter activity"/>
    <property type="evidence" value="ECO:0007669"/>
    <property type="project" value="TreeGrafter"/>
</dbReference>
<dbReference type="GeneID" id="108737261"/>
<dbReference type="InterPro" id="IPR036259">
    <property type="entry name" value="MFS_trans_sf"/>
</dbReference>
<gene>
    <name evidence="4" type="primary">LOC108737261</name>
</gene>
<keyword evidence="2" id="KW-0812">Transmembrane</keyword>
<feature type="transmembrane region" description="Helical" evidence="2">
    <location>
        <begin position="457"/>
        <end position="479"/>
    </location>
</feature>
<dbReference type="PANTHER" id="PTHR11360">
    <property type="entry name" value="MONOCARBOXYLATE TRANSPORTER"/>
    <property type="match status" value="1"/>
</dbReference>
<accession>A0A1W4WYB4</accession>
<reference evidence="4" key="1">
    <citation type="submission" date="2025-08" db="UniProtKB">
        <authorList>
            <consortium name="RefSeq"/>
        </authorList>
    </citation>
    <scope>IDENTIFICATION</scope>
    <source>
        <tissue evidence="4">Entire body</tissue>
    </source>
</reference>
<dbReference type="InParanoid" id="A0A1W4WYB4"/>
<dbReference type="KEGG" id="apln:108737261"/>
<dbReference type="AlphaFoldDB" id="A0A1W4WYB4"/>
<organism evidence="3 4">
    <name type="scientific">Agrilus planipennis</name>
    <name type="common">Emerald ash borer</name>
    <name type="synonym">Agrilus marcopoli</name>
    <dbReference type="NCBI Taxonomy" id="224129"/>
    <lineage>
        <taxon>Eukaryota</taxon>
        <taxon>Metazoa</taxon>
        <taxon>Ecdysozoa</taxon>
        <taxon>Arthropoda</taxon>
        <taxon>Hexapoda</taxon>
        <taxon>Insecta</taxon>
        <taxon>Pterygota</taxon>
        <taxon>Neoptera</taxon>
        <taxon>Endopterygota</taxon>
        <taxon>Coleoptera</taxon>
        <taxon>Polyphaga</taxon>
        <taxon>Elateriformia</taxon>
        <taxon>Buprestoidea</taxon>
        <taxon>Buprestidae</taxon>
        <taxon>Agrilinae</taxon>
        <taxon>Agrilus</taxon>
    </lineage>
</organism>
<feature type="transmembrane region" description="Helical" evidence="2">
    <location>
        <begin position="122"/>
        <end position="142"/>
    </location>
</feature>